<dbReference type="KEGG" id="ttu:TERTU_0255"/>
<dbReference type="eggNOG" id="COG5589">
    <property type="taxonomic scope" value="Bacteria"/>
</dbReference>
<dbReference type="OrthoDB" id="5795846at2"/>
<dbReference type="AlphaFoldDB" id="C5BLN1"/>
<sequence>MTEPATSAAWRTTLWDYATKVYAYKEVERALLNLQDNYYANVNILLWLCWLEEEAIVLERSLLDDVLITVDTVNQATLIKLRESRRFIKSAGSFTDVQVKLITKQLLNAELMIEKILIHRLQDITRKNLGGDGGAEPLTVTYYLDFLGIPDARAIARSVRSVCRSAQSQGVHSQIYQRSHPAPPKTSN</sequence>
<gene>
    <name evidence="1" type="ordered locus">TERTU_0255</name>
</gene>
<evidence type="ECO:0000313" key="2">
    <source>
        <dbReference type="Proteomes" id="UP000009080"/>
    </source>
</evidence>
<name>C5BLN1_TERTT</name>
<protein>
    <recommendedName>
        <fullName evidence="3">TIGR02444 family protein</fullName>
    </recommendedName>
</protein>
<keyword evidence="2" id="KW-1185">Reference proteome</keyword>
<organism evidence="1 2">
    <name type="scientific">Teredinibacter turnerae (strain ATCC 39867 / T7901)</name>
    <dbReference type="NCBI Taxonomy" id="377629"/>
    <lineage>
        <taxon>Bacteria</taxon>
        <taxon>Pseudomonadati</taxon>
        <taxon>Pseudomonadota</taxon>
        <taxon>Gammaproteobacteria</taxon>
        <taxon>Cellvibrionales</taxon>
        <taxon>Cellvibrionaceae</taxon>
        <taxon>Teredinibacter</taxon>
    </lineage>
</organism>
<dbReference type="Pfam" id="PF09523">
    <property type="entry name" value="DUF2390"/>
    <property type="match status" value="1"/>
</dbReference>
<reference evidence="1 2" key="1">
    <citation type="journal article" date="2009" name="PLoS ONE">
        <title>The complete genome of Teredinibacter turnerae T7901: an intracellular endosymbiont of marine wood-boring bivalves (shipworms).</title>
        <authorList>
            <person name="Yang J.C."/>
            <person name="Madupu R."/>
            <person name="Durkin A.S."/>
            <person name="Ekborg N.A."/>
            <person name="Pedamallu C.S."/>
            <person name="Hostetler J.B."/>
            <person name="Radune D."/>
            <person name="Toms B.S."/>
            <person name="Henrissat B."/>
            <person name="Coutinho P.M."/>
            <person name="Schwarz S."/>
            <person name="Field L."/>
            <person name="Trindade-Silva A.E."/>
            <person name="Soares C.A.G."/>
            <person name="Elshahawi S."/>
            <person name="Hanora A."/>
            <person name="Schmidt E.W."/>
            <person name="Haygood M.G."/>
            <person name="Posfai J."/>
            <person name="Benner J."/>
            <person name="Madinger C."/>
            <person name="Nove J."/>
            <person name="Anton B."/>
            <person name="Chaudhary K."/>
            <person name="Foster J."/>
            <person name="Holman A."/>
            <person name="Kumar S."/>
            <person name="Lessard P.A."/>
            <person name="Luyten Y.A."/>
            <person name="Slatko B."/>
            <person name="Wood N."/>
            <person name="Wu B."/>
            <person name="Teplitski M."/>
            <person name="Mougous J.D."/>
            <person name="Ward N."/>
            <person name="Eisen J.A."/>
            <person name="Badger J.H."/>
            <person name="Distel D.L."/>
        </authorList>
    </citation>
    <scope>NUCLEOTIDE SEQUENCE [LARGE SCALE GENOMIC DNA]</scope>
    <source>
        <strain evidence="2">ATCC 39867 / T7901</strain>
    </source>
</reference>
<evidence type="ECO:0008006" key="3">
    <source>
        <dbReference type="Google" id="ProtNLM"/>
    </source>
</evidence>
<dbReference type="EMBL" id="CP001614">
    <property type="protein sequence ID" value="ACR12532.1"/>
    <property type="molecule type" value="Genomic_DNA"/>
</dbReference>
<dbReference type="Proteomes" id="UP000009080">
    <property type="component" value="Chromosome"/>
</dbReference>
<dbReference type="RefSeq" id="WP_015818644.1">
    <property type="nucleotide sequence ID" value="NC_012997.1"/>
</dbReference>
<dbReference type="InterPro" id="IPR012659">
    <property type="entry name" value="CHP02444"/>
</dbReference>
<dbReference type="HOGENOM" id="CLU_1609600_0_0_6"/>
<accession>C5BLN1</accession>
<dbReference type="STRING" id="377629.TERTU_0255"/>
<dbReference type="NCBIfam" id="TIGR02444">
    <property type="entry name" value="TIGR02444 family protein"/>
    <property type="match status" value="1"/>
</dbReference>
<evidence type="ECO:0000313" key="1">
    <source>
        <dbReference type="EMBL" id="ACR12532.1"/>
    </source>
</evidence>
<proteinExistence type="predicted"/>